<evidence type="ECO:0000313" key="5">
    <source>
        <dbReference type="EMBL" id="KAH3828102.1"/>
    </source>
</evidence>
<dbReference type="Proteomes" id="UP000828390">
    <property type="component" value="Unassembled WGS sequence"/>
</dbReference>
<keyword evidence="2" id="KW-1015">Disulfide bond</keyword>
<feature type="domain" description="CUB" evidence="4">
    <location>
        <begin position="40"/>
        <end position="150"/>
    </location>
</feature>
<evidence type="ECO:0000256" key="2">
    <source>
        <dbReference type="ARBA" id="ARBA00023157"/>
    </source>
</evidence>
<comment type="caution">
    <text evidence="5">The sequence shown here is derived from an EMBL/GenBank/DDBJ whole genome shotgun (WGS) entry which is preliminary data.</text>
</comment>
<dbReference type="SMART" id="SM00042">
    <property type="entry name" value="CUB"/>
    <property type="match status" value="1"/>
</dbReference>
<evidence type="ECO:0000259" key="4">
    <source>
        <dbReference type="PROSITE" id="PS01180"/>
    </source>
</evidence>
<dbReference type="PROSITE" id="PS01180">
    <property type="entry name" value="CUB"/>
    <property type="match status" value="1"/>
</dbReference>
<evidence type="ECO:0000256" key="1">
    <source>
        <dbReference type="ARBA" id="ARBA00022737"/>
    </source>
</evidence>
<keyword evidence="6" id="KW-1185">Reference proteome</keyword>
<organism evidence="5 6">
    <name type="scientific">Dreissena polymorpha</name>
    <name type="common">Zebra mussel</name>
    <name type="synonym">Mytilus polymorpha</name>
    <dbReference type="NCBI Taxonomy" id="45954"/>
    <lineage>
        <taxon>Eukaryota</taxon>
        <taxon>Metazoa</taxon>
        <taxon>Spiralia</taxon>
        <taxon>Lophotrochozoa</taxon>
        <taxon>Mollusca</taxon>
        <taxon>Bivalvia</taxon>
        <taxon>Autobranchia</taxon>
        <taxon>Heteroconchia</taxon>
        <taxon>Euheterodonta</taxon>
        <taxon>Imparidentia</taxon>
        <taxon>Neoheterodontei</taxon>
        <taxon>Myida</taxon>
        <taxon>Dreissenoidea</taxon>
        <taxon>Dreissenidae</taxon>
        <taxon>Dreissena</taxon>
    </lineage>
</organism>
<dbReference type="Pfam" id="PF00431">
    <property type="entry name" value="CUB"/>
    <property type="match status" value="1"/>
</dbReference>
<name>A0A9D4H4F2_DREPO</name>
<reference evidence="5" key="1">
    <citation type="journal article" date="2019" name="bioRxiv">
        <title>The Genome of the Zebra Mussel, Dreissena polymorpha: A Resource for Invasive Species Research.</title>
        <authorList>
            <person name="McCartney M.A."/>
            <person name="Auch B."/>
            <person name="Kono T."/>
            <person name="Mallez S."/>
            <person name="Zhang Y."/>
            <person name="Obille A."/>
            <person name="Becker A."/>
            <person name="Abrahante J.E."/>
            <person name="Garbe J."/>
            <person name="Badalamenti J.P."/>
            <person name="Herman A."/>
            <person name="Mangelson H."/>
            <person name="Liachko I."/>
            <person name="Sullivan S."/>
            <person name="Sone E.D."/>
            <person name="Koren S."/>
            <person name="Silverstein K.A.T."/>
            <person name="Beckman K.B."/>
            <person name="Gohl D.M."/>
        </authorList>
    </citation>
    <scope>NUCLEOTIDE SEQUENCE</scope>
    <source>
        <strain evidence="5">Duluth1</strain>
        <tissue evidence="5">Whole animal</tissue>
    </source>
</reference>
<evidence type="ECO:0000313" key="6">
    <source>
        <dbReference type="Proteomes" id="UP000828390"/>
    </source>
</evidence>
<dbReference type="EMBL" id="JAIWYP010000005">
    <property type="protein sequence ID" value="KAH3828102.1"/>
    <property type="molecule type" value="Genomic_DNA"/>
</dbReference>
<dbReference type="InterPro" id="IPR035914">
    <property type="entry name" value="Sperma_CUB_dom_sf"/>
</dbReference>
<accession>A0A9D4H4F2</accession>
<feature type="non-terminal residue" evidence="5">
    <location>
        <position position="175"/>
    </location>
</feature>
<evidence type="ECO:0000256" key="3">
    <source>
        <dbReference type="PROSITE-ProRule" id="PRU00059"/>
    </source>
</evidence>
<dbReference type="AlphaFoldDB" id="A0A9D4H4F2"/>
<keyword evidence="1" id="KW-0677">Repeat</keyword>
<dbReference type="Gene3D" id="2.60.120.290">
    <property type="entry name" value="Spermadhesin, CUB domain"/>
    <property type="match status" value="1"/>
</dbReference>
<dbReference type="CDD" id="cd00041">
    <property type="entry name" value="CUB"/>
    <property type="match status" value="1"/>
</dbReference>
<gene>
    <name evidence="5" type="ORF">DPMN_130053</name>
</gene>
<dbReference type="PANTHER" id="PTHR24251">
    <property type="entry name" value="OVOCHYMASE-RELATED"/>
    <property type="match status" value="1"/>
</dbReference>
<comment type="caution">
    <text evidence="3">Lacks conserved residue(s) required for the propagation of feature annotation.</text>
</comment>
<sequence>PMQEPTDCNKLQRDVTQFNLVATNCREKLPFVCEKVPVNCGSNFVQNESSFLYPPDGSNYSNDMNCEWKIIGFKDSFIRLEVMYTIERCKDCYCDSLKVYEGIKREGSPVMTFCGVGNGTVNSTTKEVTLVFRTDRTVQSRGVWVKWKFGASQTVMNTCRCIVELFVILECESFI</sequence>
<protein>
    <recommendedName>
        <fullName evidence="4">CUB domain-containing protein</fullName>
    </recommendedName>
</protein>
<dbReference type="SUPFAM" id="SSF49854">
    <property type="entry name" value="Spermadhesin, CUB domain"/>
    <property type="match status" value="1"/>
</dbReference>
<proteinExistence type="predicted"/>
<reference evidence="5" key="2">
    <citation type="submission" date="2020-11" db="EMBL/GenBank/DDBJ databases">
        <authorList>
            <person name="McCartney M.A."/>
            <person name="Auch B."/>
            <person name="Kono T."/>
            <person name="Mallez S."/>
            <person name="Becker A."/>
            <person name="Gohl D.M."/>
            <person name="Silverstein K.A.T."/>
            <person name="Koren S."/>
            <person name="Bechman K.B."/>
            <person name="Herman A."/>
            <person name="Abrahante J.E."/>
            <person name="Garbe J."/>
        </authorList>
    </citation>
    <scope>NUCLEOTIDE SEQUENCE</scope>
    <source>
        <strain evidence="5">Duluth1</strain>
        <tissue evidence="5">Whole animal</tissue>
    </source>
</reference>
<dbReference type="InterPro" id="IPR000859">
    <property type="entry name" value="CUB_dom"/>
</dbReference>